<organism evidence="2 3">
    <name type="scientific">Rotaria socialis</name>
    <dbReference type="NCBI Taxonomy" id="392032"/>
    <lineage>
        <taxon>Eukaryota</taxon>
        <taxon>Metazoa</taxon>
        <taxon>Spiralia</taxon>
        <taxon>Gnathifera</taxon>
        <taxon>Rotifera</taxon>
        <taxon>Eurotatoria</taxon>
        <taxon>Bdelloidea</taxon>
        <taxon>Philodinida</taxon>
        <taxon>Philodinidae</taxon>
        <taxon>Rotaria</taxon>
    </lineage>
</organism>
<name>A0A822BQW2_9BILA</name>
<dbReference type="AlphaFoldDB" id="A0A822BQW2"/>
<sequence>MNINTNHNKETIQTPSQDAQGRWYDLLSPTQILTGQQPPPPPTTTTTTTTSEKKKKQPCNRKLRRYQRKLHKQGLDDATIRMYTLSNQLQEQDQAQDVDMEEIIPLNDTATLPGPYN</sequence>
<dbReference type="Proteomes" id="UP000663848">
    <property type="component" value="Unassembled WGS sequence"/>
</dbReference>
<evidence type="ECO:0000313" key="3">
    <source>
        <dbReference type="Proteomes" id="UP000663848"/>
    </source>
</evidence>
<feature type="non-terminal residue" evidence="2">
    <location>
        <position position="1"/>
    </location>
</feature>
<comment type="caution">
    <text evidence="2">The sequence shown here is derived from an EMBL/GenBank/DDBJ whole genome shotgun (WGS) entry which is preliminary data.</text>
</comment>
<protein>
    <submittedName>
        <fullName evidence="2">Uncharacterized protein</fullName>
    </submittedName>
</protein>
<accession>A0A822BQW2</accession>
<dbReference type="EMBL" id="CAJOBR010037846">
    <property type="protein sequence ID" value="CAF5017967.1"/>
    <property type="molecule type" value="Genomic_DNA"/>
</dbReference>
<evidence type="ECO:0000256" key="1">
    <source>
        <dbReference type="SAM" id="MobiDB-lite"/>
    </source>
</evidence>
<feature type="region of interest" description="Disordered" evidence="1">
    <location>
        <begin position="1"/>
        <end position="66"/>
    </location>
</feature>
<evidence type="ECO:0000313" key="2">
    <source>
        <dbReference type="EMBL" id="CAF5017967.1"/>
    </source>
</evidence>
<feature type="compositionally biased region" description="Polar residues" evidence="1">
    <location>
        <begin position="1"/>
        <end position="19"/>
    </location>
</feature>
<feature type="compositionally biased region" description="Basic residues" evidence="1">
    <location>
        <begin position="53"/>
        <end position="66"/>
    </location>
</feature>
<reference evidence="2" key="1">
    <citation type="submission" date="2021-02" db="EMBL/GenBank/DDBJ databases">
        <authorList>
            <person name="Nowell W R."/>
        </authorList>
    </citation>
    <scope>NUCLEOTIDE SEQUENCE</scope>
</reference>
<proteinExistence type="predicted"/>
<gene>
    <name evidence="2" type="ORF">QYT958_LOCUS39690</name>
</gene>